<organism evidence="2 3">
    <name type="scientific">Sphaerotilus uruguayifluvii</name>
    <dbReference type="NCBI Taxonomy" id="2735897"/>
    <lineage>
        <taxon>Bacteria</taxon>
        <taxon>Pseudomonadati</taxon>
        <taxon>Pseudomonadota</taxon>
        <taxon>Betaproteobacteria</taxon>
        <taxon>Burkholderiales</taxon>
        <taxon>Sphaerotilaceae</taxon>
        <taxon>Sphaerotilus</taxon>
    </lineage>
</organism>
<dbReference type="EMBL" id="JABSNM010000008">
    <property type="protein sequence ID" value="NRT56318.1"/>
    <property type="molecule type" value="Genomic_DNA"/>
</dbReference>
<feature type="transmembrane region" description="Helical" evidence="1">
    <location>
        <begin position="82"/>
        <end position="113"/>
    </location>
</feature>
<keyword evidence="1" id="KW-1133">Transmembrane helix</keyword>
<accession>A0ABX2G4E9</accession>
<keyword evidence="1" id="KW-0472">Membrane</keyword>
<keyword evidence="1" id="KW-0812">Transmembrane</keyword>
<feature type="transmembrane region" description="Helical" evidence="1">
    <location>
        <begin position="257"/>
        <end position="277"/>
    </location>
</feature>
<feature type="transmembrane region" description="Helical" evidence="1">
    <location>
        <begin position="30"/>
        <end position="49"/>
    </location>
</feature>
<keyword evidence="3" id="KW-1185">Reference proteome</keyword>
<feature type="transmembrane region" description="Helical" evidence="1">
    <location>
        <begin position="230"/>
        <end position="251"/>
    </location>
</feature>
<proteinExistence type="predicted"/>
<protein>
    <submittedName>
        <fullName evidence="2">Uncharacterized membrane protein YjgN (DUF898 family)</fullName>
    </submittedName>
</protein>
<reference evidence="2 3" key="1">
    <citation type="submission" date="2020-05" db="EMBL/GenBank/DDBJ databases">
        <title>Genomic Encyclopedia of Type Strains, Phase IV (KMG-V): Genome sequencing to study the core and pangenomes of soil and plant-associated prokaryotes.</title>
        <authorList>
            <person name="Whitman W."/>
        </authorList>
    </citation>
    <scope>NUCLEOTIDE SEQUENCE [LARGE SCALE GENOMIC DNA]</scope>
    <source>
        <strain evidence="2 3">C29</strain>
    </source>
</reference>
<dbReference type="Proteomes" id="UP001516061">
    <property type="component" value="Unassembled WGS sequence"/>
</dbReference>
<comment type="caution">
    <text evidence="2">The sequence shown here is derived from an EMBL/GenBank/DDBJ whole genome shotgun (WGS) entry which is preliminary data.</text>
</comment>
<evidence type="ECO:0000313" key="3">
    <source>
        <dbReference type="Proteomes" id="UP001516061"/>
    </source>
</evidence>
<evidence type="ECO:0000256" key="1">
    <source>
        <dbReference type="SAM" id="Phobius"/>
    </source>
</evidence>
<dbReference type="RefSeq" id="WP_173805315.1">
    <property type="nucleotide sequence ID" value="NZ_JABSNM010000008.1"/>
</dbReference>
<gene>
    <name evidence="2" type="ORF">HNQ01_002061</name>
</gene>
<dbReference type="InterPro" id="IPR010295">
    <property type="entry name" value="DUF898"/>
</dbReference>
<feature type="transmembrane region" description="Helical" evidence="1">
    <location>
        <begin position="174"/>
        <end position="194"/>
    </location>
</feature>
<feature type="transmembrane region" description="Helical" evidence="1">
    <location>
        <begin position="303"/>
        <end position="324"/>
    </location>
</feature>
<sequence length="344" mass="38087">MTKDPQAGHGSTAAVLPIRFTGTGRDYARLWLGNLAMVALTLGVLLPMARARRLRYWREHTLVGGEPLAFDGDGREQMRPHLLMLGALAVYTLIAHSAPLVAAILLLALAPAWPWRMRDALRWRINHTRWRGQPLRFEGTPADAREVFRPAVVPLAVLLIGQALLAQPDPPGGWLLAVVVSLALLALLGLVPWLHERRSRYLHAHLGLGEESTHLEAIAPRDFYRMHAGLLGLLLGLMLLHLLCAPLIAAAEAIAPLLTGLLVDIGLLLTARAYWVARTQDLLWNRMRSQHLSFSSALPVHRLVLLYLKNMLLCTVTLGLYWPFAAVAVARLRLEAVQVRIARA</sequence>
<evidence type="ECO:0000313" key="2">
    <source>
        <dbReference type="EMBL" id="NRT56318.1"/>
    </source>
</evidence>
<name>A0ABX2G4E9_9BURK</name>
<dbReference type="Pfam" id="PF05987">
    <property type="entry name" value="DUF898"/>
    <property type="match status" value="1"/>
</dbReference>